<reference evidence="2 3" key="1">
    <citation type="submission" date="2024-02" db="EMBL/GenBank/DDBJ databases">
        <title>de novo genome assembly of Solanum bulbocastanum strain 11H21.</title>
        <authorList>
            <person name="Hosaka A.J."/>
        </authorList>
    </citation>
    <scope>NUCLEOTIDE SEQUENCE [LARGE SCALE GENOMIC DNA]</scope>
    <source>
        <tissue evidence="2">Young leaves</tissue>
    </source>
</reference>
<dbReference type="InterPro" id="IPR053151">
    <property type="entry name" value="RNase_H-like"/>
</dbReference>
<dbReference type="Pfam" id="PF13456">
    <property type="entry name" value="RVT_3"/>
    <property type="match status" value="1"/>
</dbReference>
<proteinExistence type="predicted"/>
<gene>
    <name evidence="2" type="ORF">RDI58_004179</name>
</gene>
<evidence type="ECO:0000259" key="1">
    <source>
        <dbReference type="Pfam" id="PF13456"/>
    </source>
</evidence>
<accession>A0AAN8U4Y3</accession>
<feature type="domain" description="RNase H type-1" evidence="1">
    <location>
        <begin position="46"/>
        <end position="103"/>
    </location>
</feature>
<evidence type="ECO:0000313" key="3">
    <source>
        <dbReference type="Proteomes" id="UP001371456"/>
    </source>
</evidence>
<dbReference type="GO" id="GO:0003676">
    <property type="term" value="F:nucleic acid binding"/>
    <property type="evidence" value="ECO:0007669"/>
    <property type="project" value="InterPro"/>
</dbReference>
<dbReference type="GO" id="GO:0004523">
    <property type="term" value="F:RNA-DNA hybrid ribonuclease activity"/>
    <property type="evidence" value="ECO:0007669"/>
    <property type="project" value="InterPro"/>
</dbReference>
<dbReference type="SUPFAM" id="SSF53098">
    <property type="entry name" value="Ribonuclease H-like"/>
    <property type="match status" value="1"/>
</dbReference>
<keyword evidence="3" id="KW-1185">Reference proteome</keyword>
<protein>
    <recommendedName>
        <fullName evidence="1">RNase H type-1 domain-containing protein</fullName>
    </recommendedName>
</protein>
<sequence>MGKKFSNMEETWSWKDVCWIAEHYKPVISSLLVNWNKPLANNWKLNTDRSFRPLINKTGAGGIVRNKNGDMLMAFAYNTQFCTNNFSEAQAVLIGHIQVSWKLTKIIEIIKKKMHQRNITITHCYRESNEVVDALAKYATTLQEQKIFLNQNDLPLEARGPLRMNKLQLANFRRKLKKHSCWTFDPS</sequence>
<dbReference type="PANTHER" id="PTHR47723:SF7">
    <property type="entry name" value="RNASE H FAMILY PROTEIN"/>
    <property type="match status" value="1"/>
</dbReference>
<dbReference type="Proteomes" id="UP001371456">
    <property type="component" value="Unassembled WGS sequence"/>
</dbReference>
<dbReference type="EMBL" id="JBANQN010000002">
    <property type="protein sequence ID" value="KAK6796478.1"/>
    <property type="molecule type" value="Genomic_DNA"/>
</dbReference>
<evidence type="ECO:0000313" key="2">
    <source>
        <dbReference type="EMBL" id="KAK6796478.1"/>
    </source>
</evidence>
<dbReference type="PANTHER" id="PTHR47723">
    <property type="entry name" value="OS05G0353850 PROTEIN"/>
    <property type="match status" value="1"/>
</dbReference>
<comment type="caution">
    <text evidence="2">The sequence shown here is derived from an EMBL/GenBank/DDBJ whole genome shotgun (WGS) entry which is preliminary data.</text>
</comment>
<name>A0AAN8U4Y3_SOLBU</name>
<dbReference type="InterPro" id="IPR044730">
    <property type="entry name" value="RNase_H-like_dom_plant"/>
</dbReference>
<dbReference type="InterPro" id="IPR002156">
    <property type="entry name" value="RNaseH_domain"/>
</dbReference>
<dbReference type="CDD" id="cd06222">
    <property type="entry name" value="RNase_H_like"/>
    <property type="match status" value="1"/>
</dbReference>
<organism evidence="2 3">
    <name type="scientific">Solanum bulbocastanum</name>
    <name type="common">Wild potato</name>
    <dbReference type="NCBI Taxonomy" id="147425"/>
    <lineage>
        <taxon>Eukaryota</taxon>
        <taxon>Viridiplantae</taxon>
        <taxon>Streptophyta</taxon>
        <taxon>Embryophyta</taxon>
        <taxon>Tracheophyta</taxon>
        <taxon>Spermatophyta</taxon>
        <taxon>Magnoliopsida</taxon>
        <taxon>eudicotyledons</taxon>
        <taxon>Gunneridae</taxon>
        <taxon>Pentapetalae</taxon>
        <taxon>asterids</taxon>
        <taxon>lamiids</taxon>
        <taxon>Solanales</taxon>
        <taxon>Solanaceae</taxon>
        <taxon>Solanoideae</taxon>
        <taxon>Solaneae</taxon>
        <taxon>Solanum</taxon>
    </lineage>
</organism>
<dbReference type="InterPro" id="IPR012337">
    <property type="entry name" value="RNaseH-like_sf"/>
</dbReference>
<dbReference type="InterPro" id="IPR036397">
    <property type="entry name" value="RNaseH_sf"/>
</dbReference>
<dbReference type="AlphaFoldDB" id="A0AAN8U4Y3"/>
<dbReference type="Gene3D" id="3.30.420.10">
    <property type="entry name" value="Ribonuclease H-like superfamily/Ribonuclease H"/>
    <property type="match status" value="1"/>
</dbReference>